<feature type="domain" description="DUF397" evidence="1">
    <location>
        <begin position="12"/>
        <end position="64"/>
    </location>
</feature>
<accession>A0ABV5MQR2</accession>
<dbReference type="Pfam" id="PF04149">
    <property type="entry name" value="DUF397"/>
    <property type="match status" value="1"/>
</dbReference>
<dbReference type="EMBL" id="JBHMCA010000084">
    <property type="protein sequence ID" value="MFB9451165.1"/>
    <property type="molecule type" value="Genomic_DNA"/>
</dbReference>
<organism evidence="2 3">
    <name type="scientific">Dactylosporangium vinaceum</name>
    <dbReference type="NCBI Taxonomy" id="53362"/>
    <lineage>
        <taxon>Bacteria</taxon>
        <taxon>Bacillati</taxon>
        <taxon>Actinomycetota</taxon>
        <taxon>Actinomycetes</taxon>
        <taxon>Micromonosporales</taxon>
        <taxon>Micromonosporaceae</taxon>
        <taxon>Dactylosporangium</taxon>
    </lineage>
</organism>
<comment type="caution">
    <text evidence="2">The sequence shown here is derived from an EMBL/GenBank/DDBJ whole genome shotgun (WGS) entry which is preliminary data.</text>
</comment>
<evidence type="ECO:0000313" key="2">
    <source>
        <dbReference type="EMBL" id="MFB9451165.1"/>
    </source>
</evidence>
<evidence type="ECO:0000313" key="3">
    <source>
        <dbReference type="Proteomes" id="UP001589608"/>
    </source>
</evidence>
<dbReference type="RefSeq" id="WP_223099800.1">
    <property type="nucleotide sequence ID" value="NZ_CP061913.1"/>
</dbReference>
<sequence length="74" mass="7828">MFSYLVSDPSTQWKVSTRSGGTNCVEVATTLPGGGVAIRDTKDRRGPVLLCSAGTWRQFLTAVQSGAFDPPSGH</sequence>
<proteinExistence type="predicted"/>
<name>A0ABV5MQR2_9ACTN</name>
<evidence type="ECO:0000259" key="1">
    <source>
        <dbReference type="Pfam" id="PF04149"/>
    </source>
</evidence>
<protein>
    <submittedName>
        <fullName evidence="2">DUF397 domain-containing protein</fullName>
    </submittedName>
</protein>
<gene>
    <name evidence="2" type="ORF">ACFFTR_49560</name>
</gene>
<keyword evidence="3" id="KW-1185">Reference proteome</keyword>
<dbReference type="InterPro" id="IPR007278">
    <property type="entry name" value="DUF397"/>
</dbReference>
<dbReference type="Proteomes" id="UP001589608">
    <property type="component" value="Unassembled WGS sequence"/>
</dbReference>
<reference evidence="2 3" key="1">
    <citation type="submission" date="2024-09" db="EMBL/GenBank/DDBJ databases">
        <authorList>
            <person name="Sun Q."/>
            <person name="Mori K."/>
        </authorList>
    </citation>
    <scope>NUCLEOTIDE SEQUENCE [LARGE SCALE GENOMIC DNA]</scope>
    <source>
        <strain evidence="2 3">JCM 3307</strain>
    </source>
</reference>